<gene>
    <name evidence="3" type="ORF">CC80DRAFT_517009</name>
</gene>
<keyword evidence="4" id="KW-1185">Reference proteome</keyword>
<dbReference type="InterPro" id="IPR011032">
    <property type="entry name" value="GroES-like_sf"/>
</dbReference>
<evidence type="ECO:0000313" key="3">
    <source>
        <dbReference type="EMBL" id="KAF1955153.1"/>
    </source>
</evidence>
<dbReference type="SUPFAM" id="SSF50129">
    <property type="entry name" value="GroES-like"/>
    <property type="match status" value="1"/>
</dbReference>
<dbReference type="PANTHER" id="PTHR45348:SF5">
    <property type="entry name" value="OXIDOREDUCTASE, PUTATIVE (AFU_ORTHOLOGUE AFUA_8G01420)-RELATED"/>
    <property type="match status" value="1"/>
</dbReference>
<dbReference type="OrthoDB" id="3233595at2759"/>
<protein>
    <recommendedName>
        <fullName evidence="5">GroES-like protein</fullName>
    </recommendedName>
</protein>
<evidence type="ECO:0008006" key="5">
    <source>
        <dbReference type="Google" id="ProtNLM"/>
    </source>
</evidence>
<dbReference type="Gene3D" id="3.40.50.720">
    <property type="entry name" value="NAD(P)-binding Rossmann-like Domain"/>
    <property type="match status" value="1"/>
</dbReference>
<evidence type="ECO:0000256" key="1">
    <source>
        <dbReference type="ARBA" id="ARBA00008072"/>
    </source>
</evidence>
<dbReference type="GO" id="GO:0016651">
    <property type="term" value="F:oxidoreductase activity, acting on NAD(P)H"/>
    <property type="evidence" value="ECO:0007669"/>
    <property type="project" value="InterPro"/>
</dbReference>
<dbReference type="Gene3D" id="3.90.180.10">
    <property type="entry name" value="Medium-chain alcohol dehydrogenases, catalytic domain"/>
    <property type="match status" value="1"/>
</dbReference>
<dbReference type="PANTHER" id="PTHR45348">
    <property type="entry name" value="HYPOTHETICAL OXIDOREDUCTASE (EUROFUNG)"/>
    <property type="match status" value="1"/>
</dbReference>
<dbReference type="SUPFAM" id="SSF51735">
    <property type="entry name" value="NAD(P)-binding Rossmann-fold domains"/>
    <property type="match status" value="1"/>
</dbReference>
<organism evidence="3 4">
    <name type="scientific">Byssothecium circinans</name>
    <dbReference type="NCBI Taxonomy" id="147558"/>
    <lineage>
        <taxon>Eukaryota</taxon>
        <taxon>Fungi</taxon>
        <taxon>Dikarya</taxon>
        <taxon>Ascomycota</taxon>
        <taxon>Pezizomycotina</taxon>
        <taxon>Dothideomycetes</taxon>
        <taxon>Pleosporomycetidae</taxon>
        <taxon>Pleosporales</taxon>
        <taxon>Massarineae</taxon>
        <taxon>Massarinaceae</taxon>
        <taxon>Byssothecium</taxon>
    </lineage>
</organism>
<dbReference type="EMBL" id="ML976995">
    <property type="protein sequence ID" value="KAF1955153.1"/>
    <property type="molecule type" value="Genomic_DNA"/>
</dbReference>
<reference evidence="3" key="1">
    <citation type="journal article" date="2020" name="Stud. Mycol.">
        <title>101 Dothideomycetes genomes: a test case for predicting lifestyles and emergence of pathogens.</title>
        <authorList>
            <person name="Haridas S."/>
            <person name="Albert R."/>
            <person name="Binder M."/>
            <person name="Bloem J."/>
            <person name="Labutti K."/>
            <person name="Salamov A."/>
            <person name="Andreopoulos B."/>
            <person name="Baker S."/>
            <person name="Barry K."/>
            <person name="Bills G."/>
            <person name="Bluhm B."/>
            <person name="Cannon C."/>
            <person name="Castanera R."/>
            <person name="Culley D."/>
            <person name="Daum C."/>
            <person name="Ezra D."/>
            <person name="Gonzalez J."/>
            <person name="Henrissat B."/>
            <person name="Kuo A."/>
            <person name="Liang C."/>
            <person name="Lipzen A."/>
            <person name="Lutzoni F."/>
            <person name="Magnuson J."/>
            <person name="Mondo S."/>
            <person name="Nolan M."/>
            <person name="Ohm R."/>
            <person name="Pangilinan J."/>
            <person name="Park H.-J."/>
            <person name="Ramirez L."/>
            <person name="Alfaro M."/>
            <person name="Sun H."/>
            <person name="Tritt A."/>
            <person name="Yoshinaga Y."/>
            <person name="Zwiers L.-H."/>
            <person name="Turgeon B."/>
            <person name="Goodwin S."/>
            <person name="Spatafora J."/>
            <person name="Crous P."/>
            <person name="Grigoriev I."/>
        </authorList>
    </citation>
    <scope>NUCLEOTIDE SEQUENCE</scope>
    <source>
        <strain evidence="3">CBS 675.92</strain>
    </source>
</reference>
<accession>A0A6A5TQF4</accession>
<dbReference type="InterPro" id="IPR036291">
    <property type="entry name" value="NAD(P)-bd_dom_sf"/>
</dbReference>
<comment type="similarity">
    <text evidence="1">Belongs to the zinc-containing alcohol dehydrogenase family.</text>
</comment>
<dbReference type="Proteomes" id="UP000800035">
    <property type="component" value="Unassembled WGS sequence"/>
</dbReference>
<proteinExistence type="inferred from homology"/>
<evidence type="ECO:0000256" key="2">
    <source>
        <dbReference type="ARBA" id="ARBA00023002"/>
    </source>
</evidence>
<name>A0A6A5TQF4_9PLEO</name>
<dbReference type="AlphaFoldDB" id="A0A6A5TQF4"/>
<dbReference type="InterPro" id="IPR047122">
    <property type="entry name" value="Trans-enoyl_RdTase-like"/>
</dbReference>
<keyword evidence="2" id="KW-0560">Oxidoreductase</keyword>
<sequence>MEQVIFLSTPITTPKPQEVIIKIVVAASDPKDWNGDDLAGIFKPGDRVAVYHESFSENGSYAEYATASDWTTFHIATHVSFEKAATVPVAVFTTAMALYVDLKLIPPFYVTGKDAGTKTPILIYGVGSAVGAFAAKFARLFRALPIIGVAGRAGDYVKTLVDHVVDYHKGEDALTAAVEQVLESEGLGRKIPYIFDSTSENYSLEATLRFIEPNGGKVATVLPPKLFAKEKGKFGYPPGITGINSAVPRKLRDGKASAMKYV</sequence>
<evidence type="ECO:0000313" key="4">
    <source>
        <dbReference type="Proteomes" id="UP000800035"/>
    </source>
</evidence>